<evidence type="ECO:0000313" key="1">
    <source>
        <dbReference type="EMBL" id="JAA85349.1"/>
    </source>
</evidence>
<proteinExistence type="predicted"/>
<reference evidence="1" key="2">
    <citation type="submission" date="2013-05" db="EMBL/GenBank/DDBJ databases">
        <authorList>
            <person name="Carter J.-M."/>
            <person name="Baker S.C."/>
            <person name="Pink R."/>
            <person name="Carter D.R.F."/>
            <person name="Collins A."/>
            <person name="Tomlin J."/>
            <person name="Gibbs M."/>
            <person name="Breuker C.J."/>
        </authorList>
    </citation>
    <scope>NUCLEOTIDE SEQUENCE</scope>
    <source>
        <tissue evidence="1">Ovary</tissue>
    </source>
</reference>
<protein>
    <submittedName>
        <fullName evidence="1">Uncharacterized protein</fullName>
    </submittedName>
</protein>
<dbReference type="EMBL" id="GAIX01007211">
    <property type="protein sequence ID" value="JAA85349.1"/>
    <property type="molecule type" value="Transcribed_RNA"/>
</dbReference>
<sequence length="73" mass="7964">MSSTMSPARLASGGDKNNISKLYPLIGDTFYLFTCQSTAREKEEFFVRKLNGCGDKSCSCASLYPNLNIDGPC</sequence>
<dbReference type="AlphaFoldDB" id="S4P5Q1"/>
<accession>S4P5Q1</accession>
<reference evidence="1" key="1">
    <citation type="journal article" date="2013" name="BMC Genomics">
        <title>Unscrambling butterfly oogenesis.</title>
        <authorList>
            <person name="Carter J.M."/>
            <person name="Baker S.C."/>
            <person name="Pink R."/>
            <person name="Carter D.R."/>
            <person name="Collins A."/>
            <person name="Tomlin J."/>
            <person name="Gibbs M."/>
            <person name="Breuker C.J."/>
        </authorList>
    </citation>
    <scope>NUCLEOTIDE SEQUENCE</scope>
    <source>
        <tissue evidence="1">Ovary</tissue>
    </source>
</reference>
<name>S4P5Q1_9NEOP</name>
<organism evidence="1">
    <name type="scientific">Pararge aegeria</name>
    <name type="common">speckled wood butterfly</name>
    <dbReference type="NCBI Taxonomy" id="116150"/>
    <lineage>
        <taxon>Eukaryota</taxon>
        <taxon>Metazoa</taxon>
        <taxon>Ecdysozoa</taxon>
        <taxon>Arthropoda</taxon>
        <taxon>Hexapoda</taxon>
        <taxon>Insecta</taxon>
        <taxon>Pterygota</taxon>
        <taxon>Neoptera</taxon>
        <taxon>Endopterygota</taxon>
        <taxon>Lepidoptera</taxon>
        <taxon>Glossata</taxon>
        <taxon>Ditrysia</taxon>
        <taxon>Papilionoidea</taxon>
        <taxon>Nymphalidae</taxon>
        <taxon>Satyrinae</taxon>
        <taxon>Satyrini</taxon>
        <taxon>Parargina</taxon>
        <taxon>Pararge</taxon>
    </lineage>
</organism>